<dbReference type="AlphaFoldDB" id="A0A512MFK0"/>
<dbReference type="Proteomes" id="UP000321577">
    <property type="component" value="Unassembled WGS sequence"/>
</dbReference>
<gene>
    <name evidence="1" type="ORF">BGE01nite_48060</name>
</gene>
<protein>
    <submittedName>
        <fullName evidence="1">Uncharacterized protein</fullName>
    </submittedName>
</protein>
<sequence length="202" mass="21783">MSAAERERFDARLAADPALKAEADMMQRLSADLRTHLPAEMPVPYGDFFNSQIQRRLAQEEDQAPVRVPASAGWLSWLRLQWLAPVGLAAVLIAAGLTTLKQGGIGIPEGGSDTYVHSIYVPNTAVHASTYHSTDAKATVLMLDGLEEMPADRKIVGFNITRGEVDQDVAATTLFDAEDNAVAVISKDARSQPVLLTSSPAR</sequence>
<evidence type="ECO:0000313" key="2">
    <source>
        <dbReference type="Proteomes" id="UP000321577"/>
    </source>
</evidence>
<accession>A0A512MFK0</accession>
<name>A0A512MFK0_9BACT</name>
<reference evidence="1 2" key="1">
    <citation type="submission" date="2019-07" db="EMBL/GenBank/DDBJ databases">
        <title>Whole genome shotgun sequence of Brevifollis gellanilyticus NBRC 108608.</title>
        <authorList>
            <person name="Hosoyama A."/>
            <person name="Uohara A."/>
            <person name="Ohji S."/>
            <person name="Ichikawa N."/>
        </authorList>
    </citation>
    <scope>NUCLEOTIDE SEQUENCE [LARGE SCALE GENOMIC DNA]</scope>
    <source>
        <strain evidence="1 2">NBRC 108608</strain>
    </source>
</reference>
<proteinExistence type="predicted"/>
<evidence type="ECO:0000313" key="1">
    <source>
        <dbReference type="EMBL" id="GEP45515.1"/>
    </source>
</evidence>
<dbReference type="EMBL" id="BKAG01000051">
    <property type="protein sequence ID" value="GEP45515.1"/>
    <property type="molecule type" value="Genomic_DNA"/>
</dbReference>
<keyword evidence="2" id="KW-1185">Reference proteome</keyword>
<organism evidence="1 2">
    <name type="scientific">Brevifollis gellanilyticus</name>
    <dbReference type="NCBI Taxonomy" id="748831"/>
    <lineage>
        <taxon>Bacteria</taxon>
        <taxon>Pseudomonadati</taxon>
        <taxon>Verrucomicrobiota</taxon>
        <taxon>Verrucomicrobiia</taxon>
        <taxon>Verrucomicrobiales</taxon>
        <taxon>Verrucomicrobiaceae</taxon>
    </lineage>
</organism>
<comment type="caution">
    <text evidence="1">The sequence shown here is derived from an EMBL/GenBank/DDBJ whole genome shotgun (WGS) entry which is preliminary data.</text>
</comment>